<sequence length="583" mass="60425">MTPDPTPLDPTPLDLGPEPSAGPAAPGRSSTAGDRDATATLPGMLRTTAAAHPGAGVVAGEQRSSWVGVLAGAEALAARLADLGVPPGGRVALLAGNTLTGIELLFACGLLGAVAVPVNTRFGAPEVRHLLADSGADTVVVTTEEPEHATLLRAALDSGGTGAPPGLRRIVRVGPEPVEQPAIGDSAIGDSVIADSVRIDAVSGTDPHRGADHATEHRIGDEPGPRAPERAAGPDDLALLVYTSGTTAHPRGCGLTHRTLVRAAQAVGRERFRCTAADVLWDVLPLFHLSFVNPLLAILDAGGTFVTERRFDAGRALARIRDEGVTVAFTCFPTVMDALLAHPDVDRDFAGVRLMLNVGPPETLRAVQARLPGTVQLTSYGSTEMAGIAVTTLPDDPEDLRLGTNGLPLPGIEVVAADPDTGTPLPAGTTGELLVRGTGTFTGYHGGARHGPHDWFHSGDLGLVGPDGRVHYRGRLKDMVKVGGENVAALEVEAVLATHPAVHTAAVVAAPDPRYTEVPAAFVELRDGAGATADELREHCAAALAGFKVPRHVRFVTDWPMSATKIQKGPLRERITAELEELA</sequence>
<dbReference type="PANTHER" id="PTHR43201:SF5">
    <property type="entry name" value="MEDIUM-CHAIN ACYL-COA LIGASE ACSF2, MITOCHONDRIAL"/>
    <property type="match status" value="1"/>
</dbReference>
<dbReference type="GO" id="GO:0006631">
    <property type="term" value="P:fatty acid metabolic process"/>
    <property type="evidence" value="ECO:0007669"/>
    <property type="project" value="TreeGrafter"/>
</dbReference>
<proteinExistence type="inferred from homology"/>
<evidence type="ECO:0000256" key="3">
    <source>
        <dbReference type="SAM" id="MobiDB-lite"/>
    </source>
</evidence>
<dbReference type="InterPro" id="IPR042099">
    <property type="entry name" value="ANL_N_sf"/>
</dbReference>
<accession>A0A1I5BVS5</accession>
<dbReference type="PANTHER" id="PTHR43201">
    <property type="entry name" value="ACYL-COA SYNTHETASE"/>
    <property type="match status" value="1"/>
</dbReference>
<dbReference type="Pfam" id="PF00501">
    <property type="entry name" value="AMP-binding"/>
    <property type="match status" value="1"/>
</dbReference>
<dbReference type="Pfam" id="PF13193">
    <property type="entry name" value="AMP-binding_C"/>
    <property type="match status" value="1"/>
</dbReference>
<organism evidence="6 7">
    <name type="scientific">Pseudonocardia ammonioxydans</name>
    <dbReference type="NCBI Taxonomy" id="260086"/>
    <lineage>
        <taxon>Bacteria</taxon>
        <taxon>Bacillati</taxon>
        <taxon>Actinomycetota</taxon>
        <taxon>Actinomycetes</taxon>
        <taxon>Pseudonocardiales</taxon>
        <taxon>Pseudonocardiaceae</taxon>
        <taxon>Pseudonocardia</taxon>
    </lineage>
</organism>
<keyword evidence="2" id="KW-0436">Ligase</keyword>
<feature type="region of interest" description="Disordered" evidence="3">
    <location>
        <begin position="202"/>
        <end position="230"/>
    </location>
</feature>
<evidence type="ECO:0000256" key="2">
    <source>
        <dbReference type="ARBA" id="ARBA00022598"/>
    </source>
</evidence>
<feature type="region of interest" description="Disordered" evidence="3">
    <location>
        <begin position="1"/>
        <end position="38"/>
    </location>
</feature>
<comment type="similarity">
    <text evidence="1">Belongs to the ATP-dependent AMP-binding enzyme family.</text>
</comment>
<dbReference type="GO" id="GO:0031956">
    <property type="term" value="F:medium-chain fatty acid-CoA ligase activity"/>
    <property type="evidence" value="ECO:0007669"/>
    <property type="project" value="TreeGrafter"/>
</dbReference>
<name>A0A1I5BVS5_PSUAM</name>
<feature type="compositionally biased region" description="Basic and acidic residues" evidence="3">
    <location>
        <begin position="206"/>
        <end position="230"/>
    </location>
</feature>
<dbReference type="SUPFAM" id="SSF56801">
    <property type="entry name" value="Acetyl-CoA synthetase-like"/>
    <property type="match status" value="1"/>
</dbReference>
<dbReference type="AlphaFoldDB" id="A0A1I5BVS5"/>
<dbReference type="Gene3D" id="3.30.300.30">
    <property type="match status" value="1"/>
</dbReference>
<protein>
    <submittedName>
        <fullName evidence="6">Fatty-acyl-CoA synthase</fullName>
    </submittedName>
</protein>
<evidence type="ECO:0000313" key="7">
    <source>
        <dbReference type="Proteomes" id="UP000199614"/>
    </source>
</evidence>
<evidence type="ECO:0000259" key="5">
    <source>
        <dbReference type="Pfam" id="PF13193"/>
    </source>
</evidence>
<keyword evidence="7" id="KW-1185">Reference proteome</keyword>
<gene>
    <name evidence="6" type="ORF">SAMN05216207_102172</name>
</gene>
<dbReference type="OrthoDB" id="9803968at2"/>
<dbReference type="InterPro" id="IPR045851">
    <property type="entry name" value="AMP-bd_C_sf"/>
</dbReference>
<dbReference type="InterPro" id="IPR000873">
    <property type="entry name" value="AMP-dep_synth/lig_dom"/>
</dbReference>
<feature type="domain" description="AMP-binding enzyme C-terminal" evidence="5">
    <location>
        <begin position="491"/>
        <end position="563"/>
    </location>
</feature>
<feature type="compositionally biased region" description="Low complexity" evidence="3">
    <location>
        <begin position="11"/>
        <end position="32"/>
    </location>
</feature>
<dbReference type="EMBL" id="FOUY01000021">
    <property type="protein sequence ID" value="SFN78744.1"/>
    <property type="molecule type" value="Genomic_DNA"/>
</dbReference>
<feature type="compositionally biased region" description="Pro residues" evidence="3">
    <location>
        <begin position="1"/>
        <end position="10"/>
    </location>
</feature>
<dbReference type="STRING" id="260086.SAMN05216207_102172"/>
<evidence type="ECO:0000259" key="4">
    <source>
        <dbReference type="Pfam" id="PF00501"/>
    </source>
</evidence>
<evidence type="ECO:0000313" key="6">
    <source>
        <dbReference type="EMBL" id="SFN78744.1"/>
    </source>
</evidence>
<dbReference type="Proteomes" id="UP000199614">
    <property type="component" value="Unassembled WGS sequence"/>
</dbReference>
<dbReference type="RefSeq" id="WP_093346786.1">
    <property type="nucleotide sequence ID" value="NZ_FOUY01000021.1"/>
</dbReference>
<reference evidence="6 7" key="1">
    <citation type="submission" date="2016-10" db="EMBL/GenBank/DDBJ databases">
        <authorList>
            <person name="de Groot N.N."/>
        </authorList>
    </citation>
    <scope>NUCLEOTIDE SEQUENCE [LARGE SCALE GENOMIC DNA]</scope>
    <source>
        <strain evidence="6 7">CGMCC 4.1877</strain>
    </source>
</reference>
<evidence type="ECO:0000256" key="1">
    <source>
        <dbReference type="ARBA" id="ARBA00006432"/>
    </source>
</evidence>
<dbReference type="Gene3D" id="3.40.50.12780">
    <property type="entry name" value="N-terminal domain of ligase-like"/>
    <property type="match status" value="1"/>
</dbReference>
<feature type="domain" description="AMP-dependent synthetase/ligase" evidence="4">
    <location>
        <begin position="46"/>
        <end position="445"/>
    </location>
</feature>
<dbReference type="InterPro" id="IPR025110">
    <property type="entry name" value="AMP-bd_C"/>
</dbReference>